<name>E9HFI4_DAPPU</name>
<evidence type="ECO:0000313" key="2">
    <source>
        <dbReference type="Proteomes" id="UP000000305"/>
    </source>
</evidence>
<accession>E9HFI4</accession>
<dbReference type="InParanoid" id="E9HFI4"/>
<sequence>MGVLFEEKSKNRTQLNYLTNTTRTKTCGAKWGGGCNLFGKRLPFLHSNIFPSHEGSTAGRLWAGLPSARASSFNFCQPLGYKLRSLNGFTPPSMDSPAAFLHPIPNGAQSVQSANSSGSPGPASAILVTLVTRTPTPVRMATQLAQTGPNIPSFQHPSSLNPVHPESSPCFRPVRLFGATLSPTLGSPAVSGPSCYPAFCARKRVVCTTWSGVFFGISMTDVWN</sequence>
<reference evidence="1 2" key="1">
    <citation type="journal article" date="2011" name="Science">
        <title>The ecoresponsive genome of Daphnia pulex.</title>
        <authorList>
            <person name="Colbourne J.K."/>
            <person name="Pfrender M.E."/>
            <person name="Gilbert D."/>
            <person name="Thomas W.K."/>
            <person name="Tucker A."/>
            <person name="Oakley T.H."/>
            <person name="Tokishita S."/>
            <person name="Aerts A."/>
            <person name="Arnold G.J."/>
            <person name="Basu M.K."/>
            <person name="Bauer D.J."/>
            <person name="Caceres C.E."/>
            <person name="Carmel L."/>
            <person name="Casola C."/>
            <person name="Choi J.H."/>
            <person name="Detter J.C."/>
            <person name="Dong Q."/>
            <person name="Dusheyko S."/>
            <person name="Eads B.D."/>
            <person name="Frohlich T."/>
            <person name="Geiler-Samerotte K.A."/>
            <person name="Gerlach D."/>
            <person name="Hatcher P."/>
            <person name="Jogdeo S."/>
            <person name="Krijgsveld J."/>
            <person name="Kriventseva E.V."/>
            <person name="Kultz D."/>
            <person name="Laforsch C."/>
            <person name="Lindquist E."/>
            <person name="Lopez J."/>
            <person name="Manak J.R."/>
            <person name="Muller J."/>
            <person name="Pangilinan J."/>
            <person name="Patwardhan R.P."/>
            <person name="Pitluck S."/>
            <person name="Pritham E.J."/>
            <person name="Rechtsteiner A."/>
            <person name="Rho M."/>
            <person name="Rogozin I.B."/>
            <person name="Sakarya O."/>
            <person name="Salamov A."/>
            <person name="Schaack S."/>
            <person name="Shapiro H."/>
            <person name="Shiga Y."/>
            <person name="Skalitzky C."/>
            <person name="Smith Z."/>
            <person name="Souvorov A."/>
            <person name="Sung W."/>
            <person name="Tang Z."/>
            <person name="Tsuchiya D."/>
            <person name="Tu H."/>
            <person name="Vos H."/>
            <person name="Wang M."/>
            <person name="Wolf Y.I."/>
            <person name="Yamagata H."/>
            <person name="Yamada T."/>
            <person name="Ye Y."/>
            <person name="Shaw J.R."/>
            <person name="Andrews J."/>
            <person name="Crease T.J."/>
            <person name="Tang H."/>
            <person name="Lucas S.M."/>
            <person name="Robertson H.M."/>
            <person name="Bork P."/>
            <person name="Koonin E.V."/>
            <person name="Zdobnov E.M."/>
            <person name="Grigoriev I.V."/>
            <person name="Lynch M."/>
            <person name="Boore J.L."/>
        </authorList>
    </citation>
    <scope>NUCLEOTIDE SEQUENCE [LARGE SCALE GENOMIC DNA]</scope>
</reference>
<dbReference type="Proteomes" id="UP000000305">
    <property type="component" value="Unassembled WGS sequence"/>
</dbReference>
<gene>
    <name evidence="1" type="ORF">DAPPUDRAFT_113619</name>
</gene>
<proteinExistence type="predicted"/>
<dbReference type="HOGENOM" id="CLU_1236154_0_0_1"/>
<protein>
    <submittedName>
        <fullName evidence="1">Uncharacterized protein</fullName>
    </submittedName>
</protein>
<keyword evidence="2" id="KW-1185">Reference proteome</keyword>
<organism evidence="1 2">
    <name type="scientific">Daphnia pulex</name>
    <name type="common">Water flea</name>
    <dbReference type="NCBI Taxonomy" id="6669"/>
    <lineage>
        <taxon>Eukaryota</taxon>
        <taxon>Metazoa</taxon>
        <taxon>Ecdysozoa</taxon>
        <taxon>Arthropoda</taxon>
        <taxon>Crustacea</taxon>
        <taxon>Branchiopoda</taxon>
        <taxon>Diplostraca</taxon>
        <taxon>Cladocera</taxon>
        <taxon>Anomopoda</taxon>
        <taxon>Daphniidae</taxon>
        <taxon>Daphnia</taxon>
    </lineage>
</organism>
<dbReference type="PhylomeDB" id="E9HFI4"/>
<evidence type="ECO:0000313" key="1">
    <source>
        <dbReference type="EMBL" id="EFX69500.1"/>
    </source>
</evidence>
<dbReference type="AlphaFoldDB" id="E9HFI4"/>
<dbReference type="KEGG" id="dpx:DAPPUDRAFT_113619"/>
<dbReference type="EMBL" id="GL732636">
    <property type="protein sequence ID" value="EFX69500.1"/>
    <property type="molecule type" value="Genomic_DNA"/>
</dbReference>